<dbReference type="Pfam" id="PF13495">
    <property type="entry name" value="Phage_int_SAM_4"/>
    <property type="match status" value="1"/>
</dbReference>
<evidence type="ECO:0000256" key="4">
    <source>
        <dbReference type="ARBA" id="ARBA00023172"/>
    </source>
</evidence>
<dbReference type="InterPro" id="IPR004107">
    <property type="entry name" value="Integrase_SAM-like_N"/>
</dbReference>
<evidence type="ECO:0000256" key="3">
    <source>
        <dbReference type="ARBA" id="ARBA00023125"/>
    </source>
</evidence>
<keyword evidence="2" id="KW-0229">DNA integration</keyword>
<dbReference type="PANTHER" id="PTHR30349">
    <property type="entry name" value="PHAGE INTEGRASE-RELATED"/>
    <property type="match status" value="1"/>
</dbReference>
<evidence type="ECO:0000259" key="6">
    <source>
        <dbReference type="PROSITE" id="PS51898"/>
    </source>
</evidence>
<feature type="domain" description="Core-binding (CB)" evidence="7">
    <location>
        <begin position="30"/>
        <end position="113"/>
    </location>
</feature>
<dbReference type="PROSITE" id="PS51898">
    <property type="entry name" value="TYR_RECOMBINASE"/>
    <property type="match status" value="1"/>
</dbReference>
<dbReference type="PANTHER" id="PTHR30349:SF64">
    <property type="entry name" value="PROPHAGE INTEGRASE INTD-RELATED"/>
    <property type="match status" value="1"/>
</dbReference>
<evidence type="ECO:0000256" key="5">
    <source>
        <dbReference type="PROSITE-ProRule" id="PRU01248"/>
    </source>
</evidence>
<comment type="caution">
    <text evidence="8">The sequence shown here is derived from an EMBL/GenBank/DDBJ whole genome shotgun (WGS) entry which is preliminary data.</text>
</comment>
<keyword evidence="9" id="KW-1185">Reference proteome</keyword>
<dbReference type="PROSITE" id="PS51900">
    <property type="entry name" value="CB"/>
    <property type="match status" value="1"/>
</dbReference>
<dbReference type="InterPro" id="IPR002104">
    <property type="entry name" value="Integrase_catalytic"/>
</dbReference>
<dbReference type="InterPro" id="IPR044068">
    <property type="entry name" value="CB"/>
</dbReference>
<feature type="domain" description="Tyr recombinase" evidence="6">
    <location>
        <begin position="130"/>
        <end position="304"/>
    </location>
</feature>
<gene>
    <name evidence="8" type="ORF">D1164_14675</name>
</gene>
<dbReference type="AlphaFoldDB" id="A0A399CXH7"/>
<evidence type="ECO:0000256" key="1">
    <source>
        <dbReference type="ARBA" id="ARBA00008857"/>
    </source>
</evidence>
<dbReference type="Gene3D" id="1.10.443.10">
    <property type="entry name" value="Intergrase catalytic core"/>
    <property type="match status" value="1"/>
</dbReference>
<dbReference type="OrthoDB" id="9801717at2"/>
<evidence type="ECO:0000256" key="2">
    <source>
        <dbReference type="ARBA" id="ARBA00022908"/>
    </source>
</evidence>
<reference evidence="8 9" key="1">
    <citation type="journal article" date="2015" name="Int. J. Syst. Evol. Microbiol.">
        <title>Mariniphaga sediminis sp. nov., isolated from coastal sediment.</title>
        <authorList>
            <person name="Wang F.Q."/>
            <person name="Shen Q.Y."/>
            <person name="Chen G.J."/>
            <person name="Du Z.J."/>
        </authorList>
    </citation>
    <scope>NUCLEOTIDE SEQUENCE [LARGE SCALE GENOMIC DNA]</scope>
    <source>
        <strain evidence="8 9">SY21</strain>
    </source>
</reference>
<proteinExistence type="inferred from homology"/>
<keyword evidence="4" id="KW-0233">DNA recombination</keyword>
<evidence type="ECO:0000313" key="9">
    <source>
        <dbReference type="Proteomes" id="UP000266441"/>
    </source>
</evidence>
<dbReference type="NCBIfam" id="NF040815">
    <property type="entry name" value="recomb_XerA_Arch"/>
    <property type="match status" value="1"/>
</dbReference>
<dbReference type="GO" id="GO:0006310">
    <property type="term" value="P:DNA recombination"/>
    <property type="evidence" value="ECO:0007669"/>
    <property type="project" value="UniProtKB-KW"/>
</dbReference>
<dbReference type="InterPro" id="IPR013762">
    <property type="entry name" value="Integrase-like_cat_sf"/>
</dbReference>
<dbReference type="GO" id="GO:0015074">
    <property type="term" value="P:DNA integration"/>
    <property type="evidence" value="ECO:0007669"/>
    <property type="project" value="UniProtKB-KW"/>
</dbReference>
<dbReference type="Proteomes" id="UP000266441">
    <property type="component" value="Unassembled WGS sequence"/>
</dbReference>
<protein>
    <submittedName>
        <fullName evidence="8">Integrase</fullName>
    </submittedName>
</protein>
<comment type="similarity">
    <text evidence="1">Belongs to the 'phage' integrase family.</text>
</comment>
<dbReference type="InterPro" id="IPR010998">
    <property type="entry name" value="Integrase_recombinase_N"/>
</dbReference>
<dbReference type="Pfam" id="PF00589">
    <property type="entry name" value="Phage_integrase"/>
    <property type="match status" value="1"/>
</dbReference>
<organism evidence="8 9">
    <name type="scientific">Mariniphaga sediminis</name>
    <dbReference type="NCBI Taxonomy" id="1628158"/>
    <lineage>
        <taxon>Bacteria</taxon>
        <taxon>Pseudomonadati</taxon>
        <taxon>Bacteroidota</taxon>
        <taxon>Bacteroidia</taxon>
        <taxon>Marinilabiliales</taxon>
        <taxon>Prolixibacteraceae</taxon>
        <taxon>Mariniphaga</taxon>
    </lineage>
</organism>
<sequence length="307" mass="36466">MAFINYSAVIQNTHLQPKNDRPKPPKKITNANIVLPKGYLEQLQQKRYSENTVKTYIHYFKNFIANFSDRELSHITKEEINEYILRLINERNISPSQQNQRINAIKFYFEKVLGRDKEYYDIGRPRKKRSLPEVLSKTEVGAMIKNTENRKHKCLIALIYSCGLRRSEAINLRLKDIDSKRMLIKLNDAKGGKDRYINLPLQLLTFLKEYYREYRPLIYLFEGQMRGQYSAESVWKVIREAAKRAGIKKRVYPHILRHSFATHHIEQGIDIRYIQEWMGHESIKTTQRYTHVAGNNFNFRNLLDDIL</sequence>
<accession>A0A399CXH7</accession>
<dbReference type="GO" id="GO:0003677">
    <property type="term" value="F:DNA binding"/>
    <property type="evidence" value="ECO:0007669"/>
    <property type="project" value="UniProtKB-UniRule"/>
</dbReference>
<dbReference type="InterPro" id="IPR011010">
    <property type="entry name" value="DNA_brk_join_enz"/>
</dbReference>
<dbReference type="InterPro" id="IPR050090">
    <property type="entry name" value="Tyrosine_recombinase_XerCD"/>
</dbReference>
<keyword evidence="3 5" id="KW-0238">DNA-binding</keyword>
<evidence type="ECO:0000259" key="7">
    <source>
        <dbReference type="PROSITE" id="PS51900"/>
    </source>
</evidence>
<dbReference type="SUPFAM" id="SSF56349">
    <property type="entry name" value="DNA breaking-rejoining enzymes"/>
    <property type="match status" value="1"/>
</dbReference>
<dbReference type="EMBL" id="QWET01000011">
    <property type="protein sequence ID" value="RIH64445.1"/>
    <property type="molecule type" value="Genomic_DNA"/>
</dbReference>
<dbReference type="Gene3D" id="1.10.150.130">
    <property type="match status" value="1"/>
</dbReference>
<name>A0A399CXH7_9BACT</name>
<evidence type="ECO:0000313" key="8">
    <source>
        <dbReference type="EMBL" id="RIH64445.1"/>
    </source>
</evidence>